<evidence type="ECO:0000256" key="3">
    <source>
        <dbReference type="ARBA" id="ARBA00022448"/>
    </source>
</evidence>
<dbReference type="GO" id="GO:0042626">
    <property type="term" value="F:ATPase-coupled transmembrane transporter activity"/>
    <property type="evidence" value="ECO:0007669"/>
    <property type="project" value="InterPro"/>
</dbReference>
<proteinExistence type="inferred from homology"/>
<dbReference type="PROSITE" id="PS51257">
    <property type="entry name" value="PROKAR_LIPOPROTEIN"/>
    <property type="match status" value="1"/>
</dbReference>
<dbReference type="PANTHER" id="PTHR30024:SF47">
    <property type="entry name" value="TAURINE-BINDING PERIPLASMIC PROTEIN"/>
    <property type="match status" value="1"/>
</dbReference>
<comment type="subcellular location">
    <subcellularLocation>
        <location evidence="1">Periplasm</location>
    </subcellularLocation>
</comment>
<dbReference type="CDD" id="cd13560">
    <property type="entry name" value="PBP2_taurine"/>
    <property type="match status" value="1"/>
</dbReference>
<evidence type="ECO:0000313" key="6">
    <source>
        <dbReference type="EMBL" id="AQP40536.1"/>
    </source>
</evidence>
<feature type="domain" description="Solute-binding protein family 3/N-terminal" evidence="5">
    <location>
        <begin position="43"/>
        <end position="302"/>
    </location>
</feature>
<evidence type="ECO:0000256" key="4">
    <source>
        <dbReference type="ARBA" id="ARBA00022729"/>
    </source>
</evidence>
<reference evidence="6 7" key="1">
    <citation type="journal article" date="2016" name="Sci. Rep.">
        <title>Accelerated dysbiosis of gut microbiota during aggravation of DSS-induced colitis by a butyrate-producing bacterium.</title>
        <authorList>
            <person name="Zhang Q."/>
            <person name="Wu Y."/>
            <person name="Wang J."/>
            <person name="Wu G."/>
            <person name="Long W."/>
            <person name="Xue Z."/>
            <person name="Wang L."/>
            <person name="Zhang X."/>
            <person name="Pang X."/>
            <person name="Zhao Y."/>
            <person name="Zhao L."/>
            <person name="Zhang C."/>
        </authorList>
    </citation>
    <scope>NUCLEOTIDE SEQUENCE [LARGE SCALE GENOMIC DNA]</scope>
    <source>
        <strain evidence="6 7">BPB5</strain>
    </source>
</reference>
<dbReference type="RefSeq" id="WP_077327218.1">
    <property type="nucleotide sequence ID" value="NZ_BAABYN010000001.1"/>
</dbReference>
<gene>
    <name evidence="6" type="ORF">DO83_13705</name>
</gene>
<evidence type="ECO:0000313" key="7">
    <source>
        <dbReference type="Proteomes" id="UP000188159"/>
    </source>
</evidence>
<comment type="similarity">
    <text evidence="2">Belongs to the bacterial solute-binding protein SsuA/TauA family.</text>
</comment>
<dbReference type="SUPFAM" id="SSF53850">
    <property type="entry name" value="Periplasmic binding protein-like II"/>
    <property type="match status" value="1"/>
</dbReference>
<dbReference type="GO" id="GO:0016020">
    <property type="term" value="C:membrane"/>
    <property type="evidence" value="ECO:0007669"/>
    <property type="project" value="InterPro"/>
</dbReference>
<dbReference type="EMBL" id="CP012098">
    <property type="protein sequence ID" value="AQP40536.1"/>
    <property type="molecule type" value="Genomic_DNA"/>
</dbReference>
<dbReference type="Pfam" id="PF09084">
    <property type="entry name" value="NMT1"/>
    <property type="match status" value="1"/>
</dbReference>
<dbReference type="Proteomes" id="UP000188159">
    <property type="component" value="Chromosome"/>
</dbReference>
<dbReference type="InterPro" id="IPR001638">
    <property type="entry name" value="Solute-binding_3/MltF_N"/>
</dbReference>
<keyword evidence="4" id="KW-0732">Signal</keyword>
<keyword evidence="3" id="KW-0813">Transport</keyword>
<dbReference type="GO" id="GO:0042597">
    <property type="term" value="C:periplasmic space"/>
    <property type="evidence" value="ECO:0007669"/>
    <property type="project" value="UniProtKB-SubCell"/>
</dbReference>
<dbReference type="SMART" id="SM00062">
    <property type="entry name" value="PBPb"/>
    <property type="match status" value="1"/>
</dbReference>
<dbReference type="AlphaFoldDB" id="A0A1Q2C9X1"/>
<dbReference type="GO" id="GO:0042918">
    <property type="term" value="P:alkanesulfonate transmembrane transport"/>
    <property type="evidence" value="ECO:0007669"/>
    <property type="project" value="TreeGrafter"/>
</dbReference>
<protein>
    <submittedName>
        <fullName evidence="6">Taurine ABC transporter substrate-binding protein</fullName>
    </submittedName>
</protein>
<dbReference type="Gene3D" id="3.40.190.10">
    <property type="entry name" value="Periplasmic binding protein-like II"/>
    <property type="match status" value="2"/>
</dbReference>
<accession>A0A1Q2C9X1</accession>
<evidence type="ECO:0000256" key="1">
    <source>
        <dbReference type="ARBA" id="ARBA00004418"/>
    </source>
</evidence>
<dbReference type="InterPro" id="IPR010067">
    <property type="entry name" value="ABC_SsuA_sub-bd"/>
</dbReference>
<evidence type="ECO:0000259" key="5">
    <source>
        <dbReference type="SMART" id="SM00062"/>
    </source>
</evidence>
<organism evidence="6 7">
    <name type="scientific">Anaerostipes hadrus</name>
    <dbReference type="NCBI Taxonomy" id="649756"/>
    <lineage>
        <taxon>Bacteria</taxon>
        <taxon>Bacillati</taxon>
        <taxon>Bacillota</taxon>
        <taxon>Clostridia</taxon>
        <taxon>Lachnospirales</taxon>
        <taxon>Lachnospiraceae</taxon>
        <taxon>Anaerostipes</taxon>
    </lineage>
</organism>
<dbReference type="InterPro" id="IPR015168">
    <property type="entry name" value="SsuA/THI5"/>
</dbReference>
<evidence type="ECO:0000256" key="2">
    <source>
        <dbReference type="ARBA" id="ARBA00010742"/>
    </source>
</evidence>
<dbReference type="NCBIfam" id="TIGR01728">
    <property type="entry name" value="SsuA_fam"/>
    <property type="match status" value="1"/>
</dbReference>
<sequence>MKERKLSIREIIVLLIAVILLISATACRASKADQTKENKKVKEIKIGTMDLVNPDLVARKEKYYEKQLGIKVKIVKFDSGKDVNTALAAGSIDASELGSNPTALGIGNGLNYDVIYIGDIIGSAESLVVKNNANVNSVSQLKGKKIAVPFASTSHYSLLNALKQAGLKESDVKLLDLEPNDIHAAWKRGDIDAAYVWYPVLNNLVKDGKILTGSDKLAKQGIITADLVVARRDFAKSNKNLVVRYIKALNQANDLDQKNKEQSIKDISEILNISESDAKFQRNGFEWIDGKKQLSKEYLGENIANVLKNTADFLKEQGSIKKSPTLKEYKDHVQTKYLKEALEK</sequence>
<dbReference type="PANTHER" id="PTHR30024">
    <property type="entry name" value="ALIPHATIC SULFONATES-BINDING PROTEIN-RELATED"/>
    <property type="match status" value="1"/>
</dbReference>
<name>A0A1Q2C9X1_ANAHA</name>
<dbReference type="InterPro" id="IPR010068">
    <property type="entry name" value="Peri-bd_TauA"/>
</dbReference>